<dbReference type="Pfam" id="PF01636">
    <property type="entry name" value="APH"/>
    <property type="match status" value="1"/>
</dbReference>
<dbReference type="PANTHER" id="PTHR21064:SF6">
    <property type="entry name" value="AMINOGLYCOSIDE PHOSPHOTRANSFERASE DOMAIN-CONTAINING PROTEIN"/>
    <property type="match status" value="1"/>
</dbReference>
<keyword evidence="3" id="KW-0808">Transferase</keyword>
<dbReference type="SUPFAM" id="SSF56112">
    <property type="entry name" value="Protein kinase-like (PK-like)"/>
    <property type="match status" value="1"/>
</dbReference>
<dbReference type="RefSeq" id="WP_310144542.1">
    <property type="nucleotide sequence ID" value="NZ_JAVDTR010000016.1"/>
</dbReference>
<dbReference type="GO" id="GO:0004413">
    <property type="term" value="F:homoserine kinase activity"/>
    <property type="evidence" value="ECO:0007669"/>
    <property type="project" value="TreeGrafter"/>
</dbReference>
<protein>
    <submittedName>
        <fullName evidence="3">Ser/Thr protein kinase RdoA (MazF antagonist)</fullName>
    </submittedName>
</protein>
<comment type="caution">
    <text evidence="3">The sequence shown here is derived from an EMBL/GenBank/DDBJ whole genome shotgun (WGS) entry which is preliminary data.</text>
</comment>
<accession>A0AAP5H782</accession>
<dbReference type="GO" id="GO:0009088">
    <property type="term" value="P:threonine biosynthetic process"/>
    <property type="evidence" value="ECO:0007669"/>
    <property type="project" value="TreeGrafter"/>
</dbReference>
<reference evidence="3" key="1">
    <citation type="submission" date="2023-07" db="EMBL/GenBank/DDBJ databases">
        <title>Sorghum-associated microbial communities from plants grown in Nebraska, USA.</title>
        <authorList>
            <person name="Schachtman D."/>
        </authorList>
    </citation>
    <scope>NUCLEOTIDE SEQUENCE</scope>
    <source>
        <strain evidence="3">BE80</strain>
    </source>
</reference>
<keyword evidence="3" id="KW-0418">Kinase</keyword>
<evidence type="ECO:0000259" key="2">
    <source>
        <dbReference type="Pfam" id="PF01636"/>
    </source>
</evidence>
<proteinExistence type="inferred from homology"/>
<organism evidence="3 4">
    <name type="scientific">Paenibacillus amylolyticus</name>
    <dbReference type="NCBI Taxonomy" id="1451"/>
    <lineage>
        <taxon>Bacteria</taxon>
        <taxon>Bacillati</taxon>
        <taxon>Bacillota</taxon>
        <taxon>Bacilli</taxon>
        <taxon>Bacillales</taxon>
        <taxon>Paenibacillaceae</taxon>
        <taxon>Paenibacillus</taxon>
    </lineage>
</organism>
<dbReference type="InterPro" id="IPR050249">
    <property type="entry name" value="Pseudomonas-type_ThrB"/>
</dbReference>
<dbReference type="InterPro" id="IPR011009">
    <property type="entry name" value="Kinase-like_dom_sf"/>
</dbReference>
<dbReference type="InterPro" id="IPR002575">
    <property type="entry name" value="Aminoglycoside_PTrfase"/>
</dbReference>
<evidence type="ECO:0000256" key="1">
    <source>
        <dbReference type="ARBA" id="ARBA00038240"/>
    </source>
</evidence>
<gene>
    <name evidence="3" type="ORF">J2W91_004852</name>
</gene>
<sequence length="330" mass="38228">MHLVNQHILSQAAIAFGMNPTSLEFVSNSTNEVYRYIKDNQIYYLRLSEKSIEYEMSIQAEVHWVRFLAMNGVRVSIPVSTIEGSMTAVCSDDEKCYIATAFEGASGKFFDSDIQAWNSPLFKRWGATMGRMHELTSSLYEPKDSQHMRVKWSPLEINNPHLHIGKYAVLVSKLRAVEQELTLLPTNPEAYGLIHYDFHPYNFLIEHGEITVFDFDDSLYGWYAMDIGVAATHAVWWGSDHPKWCSKNEFSKYFLTSFLEGYLEENHLDYEWIKRIPLFMEYRNISSFFWWLKDWDGDEGKLTESQKNAITDAVALIQANKAFDGCDLQL</sequence>
<dbReference type="Proteomes" id="UP001254832">
    <property type="component" value="Unassembled WGS sequence"/>
</dbReference>
<comment type="similarity">
    <text evidence="1">Belongs to the pseudomonas-type ThrB family.</text>
</comment>
<dbReference type="AlphaFoldDB" id="A0AAP5H782"/>
<dbReference type="EMBL" id="JAVDTR010000016">
    <property type="protein sequence ID" value="MDR6726341.1"/>
    <property type="molecule type" value="Genomic_DNA"/>
</dbReference>
<feature type="domain" description="Aminoglycoside phosphotransferase" evidence="2">
    <location>
        <begin position="26"/>
        <end position="241"/>
    </location>
</feature>
<evidence type="ECO:0000313" key="4">
    <source>
        <dbReference type="Proteomes" id="UP001254832"/>
    </source>
</evidence>
<dbReference type="PANTHER" id="PTHR21064">
    <property type="entry name" value="AMINOGLYCOSIDE PHOSPHOTRANSFERASE DOMAIN-CONTAINING PROTEIN-RELATED"/>
    <property type="match status" value="1"/>
</dbReference>
<evidence type="ECO:0000313" key="3">
    <source>
        <dbReference type="EMBL" id="MDR6726341.1"/>
    </source>
</evidence>
<name>A0AAP5H782_PAEAM</name>
<dbReference type="Gene3D" id="3.90.1200.10">
    <property type="match status" value="1"/>
</dbReference>